<accession>A0A4V6S856</accession>
<dbReference type="AlphaFoldDB" id="A0A4V6S856"/>
<comment type="similarity">
    <text evidence="1">Belongs to the leucine-binding protein family.</text>
</comment>
<dbReference type="EMBL" id="SSXH01000503">
    <property type="protein sequence ID" value="THJ65679.1"/>
    <property type="molecule type" value="Genomic_DNA"/>
</dbReference>
<feature type="signal peptide" evidence="3">
    <location>
        <begin position="1"/>
        <end position="25"/>
    </location>
</feature>
<evidence type="ECO:0000256" key="1">
    <source>
        <dbReference type="ARBA" id="ARBA00010062"/>
    </source>
</evidence>
<evidence type="ECO:0000256" key="2">
    <source>
        <dbReference type="ARBA" id="ARBA00022729"/>
    </source>
</evidence>
<keyword evidence="2 3" id="KW-0732">Signal</keyword>
<feature type="non-terminal residue" evidence="5">
    <location>
        <position position="214"/>
    </location>
</feature>
<dbReference type="PANTHER" id="PTHR30483">
    <property type="entry name" value="LEUCINE-SPECIFIC-BINDING PROTEIN"/>
    <property type="match status" value="1"/>
</dbReference>
<evidence type="ECO:0000313" key="6">
    <source>
        <dbReference type="Proteomes" id="UP000305282"/>
    </source>
</evidence>
<sequence length="214" mass="21904">MPRSRICLVLAVALLALGALLGACSSGTQPAAADCDTPGVSADQVRLGLLYPDSGPTASSLAAVRAAVDARLGLANAGGGIHGRKIVYDWRDDQGTTEANAIGARDLIEGKQDFGILEYSLAADGSARYLAERDVPVAGLAASDSWSTNRNMFSFSYTTGSVSDTYGTFVKSRGATRAVLLTTALSTGVSDAGGRIAASLRAVGVPVVDQLSYT</sequence>
<name>A0A4V6S856_9ACTN</name>
<proteinExistence type="inferred from homology"/>
<dbReference type="InterPro" id="IPR028082">
    <property type="entry name" value="Peripla_BP_I"/>
</dbReference>
<protein>
    <submittedName>
        <fullName evidence="5">Branched-chain amino acid ABC transporter substrate-binding protein</fullName>
    </submittedName>
</protein>
<dbReference type="PANTHER" id="PTHR30483:SF6">
    <property type="entry name" value="PERIPLASMIC BINDING PROTEIN OF ABC TRANSPORTER FOR NATURAL AMINO ACIDS"/>
    <property type="match status" value="1"/>
</dbReference>
<comment type="caution">
    <text evidence="5">The sequence shown here is derived from an EMBL/GenBank/DDBJ whole genome shotgun (WGS) entry which is preliminary data.</text>
</comment>
<evidence type="ECO:0000313" key="5">
    <source>
        <dbReference type="EMBL" id="THJ65679.1"/>
    </source>
</evidence>
<dbReference type="PROSITE" id="PS51257">
    <property type="entry name" value="PROKAR_LIPOPROTEIN"/>
    <property type="match status" value="1"/>
</dbReference>
<feature type="chain" id="PRO_5039671586" evidence="3">
    <location>
        <begin position="26"/>
        <end position="214"/>
    </location>
</feature>
<dbReference type="InterPro" id="IPR028081">
    <property type="entry name" value="Leu-bd"/>
</dbReference>
<dbReference type="RefSeq" id="WP_161983059.1">
    <property type="nucleotide sequence ID" value="NZ_SSXH01000503.1"/>
</dbReference>
<keyword evidence="6" id="KW-1185">Reference proteome</keyword>
<dbReference type="Gene3D" id="3.40.50.2300">
    <property type="match status" value="1"/>
</dbReference>
<dbReference type="Pfam" id="PF13458">
    <property type="entry name" value="Peripla_BP_6"/>
    <property type="match status" value="1"/>
</dbReference>
<reference evidence="5 6" key="1">
    <citation type="submission" date="2019-04" db="EMBL/GenBank/DDBJ databases">
        <title>Draft genome sequences for three unisolated Alnus-infective Frankia Sp+ strains, AgTrS, AiOr and AvVan, the first sequenced Frankia strains able to sporulate in-planta.</title>
        <authorList>
            <person name="Bethencourt L."/>
            <person name="Vautrin F."/>
            <person name="Taib N."/>
            <person name="Dubost A."/>
            <person name="Castro-Garcia L."/>
            <person name="Imbaud O."/>
            <person name="Abrouk D."/>
            <person name="Fournier P."/>
            <person name="Briolay J."/>
            <person name="Nguyen A."/>
            <person name="Normand P."/>
            <person name="Fernandez M.P."/>
            <person name="Brochier-Armanet C."/>
            <person name="Herrera-Belaroussi A."/>
        </authorList>
    </citation>
    <scope>NUCLEOTIDE SEQUENCE [LARGE SCALE GENOMIC DNA]</scope>
    <source>
        <strain evidence="5 6">AvVan</strain>
    </source>
</reference>
<organism evidence="5 6">
    <name type="scientific">Candidatus Frankia alpina</name>
    <dbReference type="NCBI Taxonomy" id="2699483"/>
    <lineage>
        <taxon>Bacteria</taxon>
        <taxon>Bacillati</taxon>
        <taxon>Actinomycetota</taxon>
        <taxon>Actinomycetes</taxon>
        <taxon>Frankiales</taxon>
        <taxon>Frankiaceae</taxon>
        <taxon>Frankia</taxon>
    </lineage>
</organism>
<feature type="domain" description="Leucine-binding protein" evidence="4">
    <location>
        <begin position="44"/>
        <end position="211"/>
    </location>
</feature>
<dbReference type="InterPro" id="IPR051010">
    <property type="entry name" value="BCAA_transport"/>
</dbReference>
<gene>
    <name evidence="5" type="ORF">E7Y31_17100</name>
</gene>
<evidence type="ECO:0000259" key="4">
    <source>
        <dbReference type="Pfam" id="PF13458"/>
    </source>
</evidence>
<dbReference type="SUPFAM" id="SSF53822">
    <property type="entry name" value="Periplasmic binding protein-like I"/>
    <property type="match status" value="1"/>
</dbReference>
<dbReference type="Proteomes" id="UP000305282">
    <property type="component" value="Unassembled WGS sequence"/>
</dbReference>
<evidence type="ECO:0000256" key="3">
    <source>
        <dbReference type="SAM" id="SignalP"/>
    </source>
</evidence>